<feature type="domain" description="Beta-xylosidase C-terminal Concanavalin A-like" evidence="7">
    <location>
        <begin position="583"/>
        <end position="771"/>
    </location>
</feature>
<accession>A0ABX0GP42</accession>
<organism evidence="8 9">
    <name type="scientific">Motilibacter deserti</name>
    <dbReference type="NCBI Taxonomy" id="2714956"/>
    <lineage>
        <taxon>Bacteria</taxon>
        <taxon>Bacillati</taxon>
        <taxon>Actinomycetota</taxon>
        <taxon>Actinomycetes</taxon>
        <taxon>Motilibacterales</taxon>
        <taxon>Motilibacteraceae</taxon>
        <taxon>Motilibacter</taxon>
    </lineage>
</organism>
<comment type="pathway">
    <text evidence="1">Glycan metabolism; L-arabinan degradation.</text>
</comment>
<dbReference type="SUPFAM" id="SSF49899">
    <property type="entry name" value="Concanavalin A-like lectins/glucanases"/>
    <property type="match status" value="1"/>
</dbReference>
<dbReference type="InterPro" id="IPR023296">
    <property type="entry name" value="Glyco_hydro_beta-prop_sf"/>
</dbReference>
<keyword evidence="4" id="KW-0326">Glycosidase</keyword>
<keyword evidence="3" id="KW-0378">Hydrolase</keyword>
<evidence type="ECO:0000256" key="2">
    <source>
        <dbReference type="ARBA" id="ARBA00009865"/>
    </source>
</evidence>
<dbReference type="InterPro" id="IPR041542">
    <property type="entry name" value="GH43_C2"/>
</dbReference>
<evidence type="ECO:0000256" key="5">
    <source>
        <dbReference type="SAM" id="MobiDB-lite"/>
    </source>
</evidence>
<proteinExistence type="inferred from homology"/>
<keyword evidence="6" id="KW-0732">Signal</keyword>
<evidence type="ECO:0000259" key="7">
    <source>
        <dbReference type="Pfam" id="PF17851"/>
    </source>
</evidence>
<keyword evidence="9" id="KW-1185">Reference proteome</keyword>
<dbReference type="PANTHER" id="PTHR43301">
    <property type="entry name" value="ARABINAN ENDO-1,5-ALPHA-L-ARABINOSIDASE"/>
    <property type="match status" value="1"/>
</dbReference>
<protein>
    <submittedName>
        <fullName evidence="8">Family 43 glycosylhydrolase</fullName>
    </submittedName>
</protein>
<feature type="signal peptide" evidence="6">
    <location>
        <begin position="1"/>
        <end position="24"/>
    </location>
</feature>
<evidence type="ECO:0000313" key="8">
    <source>
        <dbReference type="EMBL" id="NHC12220.1"/>
    </source>
</evidence>
<evidence type="ECO:0000256" key="1">
    <source>
        <dbReference type="ARBA" id="ARBA00004834"/>
    </source>
</evidence>
<gene>
    <name evidence="8" type="ORF">G9H71_00290</name>
</gene>
<dbReference type="PANTHER" id="PTHR43301:SF3">
    <property type="entry name" value="ARABINAN ENDO-1,5-ALPHA-L-ARABINOSIDASE A-RELATED"/>
    <property type="match status" value="1"/>
</dbReference>
<dbReference type="SUPFAM" id="SSF75005">
    <property type="entry name" value="Arabinanase/levansucrase/invertase"/>
    <property type="match status" value="1"/>
</dbReference>
<dbReference type="Gene3D" id="2.115.10.20">
    <property type="entry name" value="Glycosyl hydrolase domain, family 43"/>
    <property type="match status" value="1"/>
</dbReference>
<evidence type="ECO:0000256" key="4">
    <source>
        <dbReference type="ARBA" id="ARBA00023295"/>
    </source>
</evidence>
<sequence length="775" mass="81911">MAVPGFRRPTPLALPLLAVGAMLAATLPDAVGARPVRAAPPAGPAYSNPVSAGFADTYADPAVIRGKDGWWYAYGTTDPLLEGEGRRHLLPISRSRDLTTWAYVGDAFSEASVPAWADRSRGAALWAPDIRYVNGEYRLYYVVTETTATAEPNDNAIGMATAPTPGGPWTDSGAPVVGPRRGGAGEPGNFLWTFDPHVVVGDGGQQFLFYGSYYGGIWVAPLAADGRSTTSPATRVAVDNKFEGAYVVRRDGWWYLFASTANCCAGPTTGYSVQVGRSRDVRGPYVDREGVPLDQSRAGGTPTIYQNGNRWIGTGHNALVTDLAGQDWAVYHAIDRSDPYLEGTEGINERPMLLDRLDWVDGWPVLRGGLGPSETPQPGPTVSGRDVVGFEERLRGWARDGSWASASGPATGAYAVAGPGRSTLLTHVAGEEVRVEADLRQRFGAPAGLAAAQRPDGRPGHGVVALVDPATRLLTLEAYDRGGAVTRASAPVPPGFDLAAWHSAALELRGDRAYAELSFARLGDPVATVTLPVHAELRASGRAGVVSTGTGTDVDNLSALPAADPPAPPVPPSAPGTLDPAFSDEFDGPALGAGWSWVRAPRGTVTGGALRWPTEAGDLGGPGADVSLLLRTPPPGEWTAETKLSIDLGVDEVRNYSQAGLVAYVDDDLWARLSHVAIWNTRQTEFGKEMPYAGRLAYGGTIVGPPAETTWLRIHHTTSGTGEHLLRASTSRDGMTWAHGGTWTLPAGVDVRIGLISHGGAGATADFDWFHLYRR</sequence>
<comment type="similarity">
    <text evidence="2">Belongs to the glycosyl hydrolase 43 family.</text>
</comment>
<dbReference type="InterPro" id="IPR050727">
    <property type="entry name" value="GH43_arabinanases"/>
</dbReference>
<evidence type="ECO:0000313" key="9">
    <source>
        <dbReference type="Proteomes" id="UP000800981"/>
    </source>
</evidence>
<feature type="compositionally biased region" description="Pro residues" evidence="5">
    <location>
        <begin position="563"/>
        <end position="572"/>
    </location>
</feature>
<comment type="caution">
    <text evidence="8">The sequence shown here is derived from an EMBL/GenBank/DDBJ whole genome shotgun (WGS) entry which is preliminary data.</text>
</comment>
<dbReference type="RefSeq" id="WP_166276230.1">
    <property type="nucleotide sequence ID" value="NZ_JAANNP010000001.1"/>
</dbReference>
<name>A0ABX0GP42_9ACTN</name>
<feature type="chain" id="PRO_5046796145" evidence="6">
    <location>
        <begin position="25"/>
        <end position="775"/>
    </location>
</feature>
<reference evidence="8 9" key="1">
    <citation type="submission" date="2020-03" db="EMBL/GenBank/DDBJ databases">
        <title>Two novel Motilibacter sp.</title>
        <authorList>
            <person name="Liu S."/>
        </authorList>
    </citation>
    <scope>NUCLEOTIDE SEQUENCE [LARGE SCALE GENOMIC DNA]</scope>
    <source>
        <strain evidence="8 9">E257</strain>
    </source>
</reference>
<dbReference type="InterPro" id="IPR006710">
    <property type="entry name" value="Glyco_hydro_43"/>
</dbReference>
<dbReference type="Pfam" id="PF17851">
    <property type="entry name" value="GH43_C2"/>
    <property type="match status" value="1"/>
</dbReference>
<dbReference type="CDD" id="cd18616">
    <property type="entry name" value="GH43_ABN-like"/>
    <property type="match status" value="1"/>
</dbReference>
<dbReference type="Pfam" id="PF04616">
    <property type="entry name" value="Glyco_hydro_43"/>
    <property type="match status" value="1"/>
</dbReference>
<dbReference type="Proteomes" id="UP000800981">
    <property type="component" value="Unassembled WGS sequence"/>
</dbReference>
<dbReference type="Gene3D" id="2.60.120.200">
    <property type="match status" value="1"/>
</dbReference>
<dbReference type="InterPro" id="IPR013320">
    <property type="entry name" value="ConA-like_dom_sf"/>
</dbReference>
<evidence type="ECO:0000256" key="3">
    <source>
        <dbReference type="ARBA" id="ARBA00022801"/>
    </source>
</evidence>
<evidence type="ECO:0000256" key="6">
    <source>
        <dbReference type="SAM" id="SignalP"/>
    </source>
</evidence>
<dbReference type="EMBL" id="JAANNP010000001">
    <property type="protein sequence ID" value="NHC12220.1"/>
    <property type="molecule type" value="Genomic_DNA"/>
</dbReference>
<feature type="region of interest" description="Disordered" evidence="5">
    <location>
        <begin position="550"/>
        <end position="572"/>
    </location>
</feature>